<gene>
    <name evidence="2" type="ORF">Dsi01nite_034800</name>
</gene>
<name>A0A919PKJ1_9ACTN</name>
<evidence type="ECO:0000313" key="3">
    <source>
        <dbReference type="Proteomes" id="UP000660611"/>
    </source>
</evidence>
<comment type="caution">
    <text evidence="2">The sequence shown here is derived from an EMBL/GenBank/DDBJ whole genome shotgun (WGS) entry which is preliminary data.</text>
</comment>
<evidence type="ECO:0000313" key="2">
    <source>
        <dbReference type="EMBL" id="GIG45439.1"/>
    </source>
</evidence>
<reference evidence="2" key="1">
    <citation type="submission" date="2021-01" db="EMBL/GenBank/DDBJ databases">
        <title>Whole genome shotgun sequence of Dactylosporangium siamense NBRC 106093.</title>
        <authorList>
            <person name="Komaki H."/>
            <person name="Tamura T."/>
        </authorList>
    </citation>
    <scope>NUCLEOTIDE SEQUENCE</scope>
    <source>
        <strain evidence="2">NBRC 106093</strain>
    </source>
</reference>
<proteinExistence type="predicted"/>
<dbReference type="InterPro" id="IPR054187">
    <property type="entry name" value="DUF6892"/>
</dbReference>
<dbReference type="Proteomes" id="UP000660611">
    <property type="component" value="Unassembled WGS sequence"/>
</dbReference>
<sequence>MDPCLRLALLETADVPTQRYDELLVTPIPPDTDEGRWTDRSELFEAVPDGIDTTIRSLAGITDYPDVGILHLVESAVGDLAPLAALPSLRLLSLGVTPAADLRPLLDCARLTRVDVDWHTPEQREVLVTLADRGVHVDSLLPDPSTLTAPFADQNLKLAVIDLLGLPLPTAEFFDEYELDEANLARVLAIELTQEQLDGIERLHWTGGGYTIQHAVWSQWDGETDEFDIRSLDGIETLRNLKRLEVTPLKLIPEEQLAALRARSVTVTSW</sequence>
<dbReference type="AlphaFoldDB" id="A0A919PKJ1"/>
<protein>
    <recommendedName>
        <fullName evidence="1">DUF6892 domain-containing protein</fullName>
    </recommendedName>
</protein>
<dbReference type="EMBL" id="BONQ01000052">
    <property type="protein sequence ID" value="GIG45439.1"/>
    <property type="molecule type" value="Genomic_DNA"/>
</dbReference>
<dbReference type="RefSeq" id="WP_203847236.1">
    <property type="nucleotide sequence ID" value="NZ_BAAAVW010000011.1"/>
</dbReference>
<feature type="domain" description="DUF6892" evidence="1">
    <location>
        <begin position="149"/>
        <end position="267"/>
    </location>
</feature>
<evidence type="ECO:0000259" key="1">
    <source>
        <dbReference type="Pfam" id="PF21832"/>
    </source>
</evidence>
<keyword evidence="3" id="KW-1185">Reference proteome</keyword>
<organism evidence="2 3">
    <name type="scientific">Dactylosporangium siamense</name>
    <dbReference type="NCBI Taxonomy" id="685454"/>
    <lineage>
        <taxon>Bacteria</taxon>
        <taxon>Bacillati</taxon>
        <taxon>Actinomycetota</taxon>
        <taxon>Actinomycetes</taxon>
        <taxon>Micromonosporales</taxon>
        <taxon>Micromonosporaceae</taxon>
        <taxon>Dactylosporangium</taxon>
    </lineage>
</organism>
<accession>A0A919PKJ1</accession>
<dbReference type="Pfam" id="PF21832">
    <property type="entry name" value="DUF6892"/>
    <property type="match status" value="1"/>
</dbReference>